<feature type="domain" description="Invertebrate defensins family profile" evidence="5">
    <location>
        <begin position="53"/>
        <end position="92"/>
    </location>
</feature>
<comment type="similarity">
    <text evidence="1">Belongs to the invertebrate defensin family.</text>
</comment>
<dbReference type="Pfam" id="PF01097">
    <property type="entry name" value="Defensin_2"/>
    <property type="match status" value="1"/>
</dbReference>
<accession>U4LWE8</accession>
<dbReference type="EMBL" id="HF936162">
    <property type="protein sequence ID" value="CCX33672.1"/>
    <property type="molecule type" value="Genomic_DNA"/>
</dbReference>
<dbReference type="PROSITE" id="PS51378">
    <property type="entry name" value="INVERT_DEFENSINS"/>
    <property type="match status" value="1"/>
</dbReference>
<feature type="signal peptide" evidence="4">
    <location>
        <begin position="1"/>
        <end position="15"/>
    </location>
</feature>
<gene>
    <name evidence="6" type="ORF">PCON_01610</name>
</gene>
<sequence length="92" mass="9863">MQFTTILALTLTVFGLGITAAPQPAPEAHAVSDPEAHPDHFAGMDASQLKKRGFGCNGPWDEDDMKCHNHCKSIKGYKGGYCASAGFVCKCY</sequence>
<feature type="chain" id="PRO_5012022943" evidence="4">
    <location>
        <begin position="16"/>
        <end position="92"/>
    </location>
</feature>
<keyword evidence="2" id="KW-0929">Antimicrobial</keyword>
<dbReference type="eggNOG" id="ENOG502SVYN">
    <property type="taxonomic scope" value="Eukaryota"/>
</dbReference>
<dbReference type="Proteomes" id="UP000018144">
    <property type="component" value="Unassembled WGS sequence"/>
</dbReference>
<evidence type="ECO:0000259" key="5">
    <source>
        <dbReference type="PROSITE" id="PS51378"/>
    </source>
</evidence>
<dbReference type="Gene3D" id="3.30.30.10">
    <property type="entry name" value="Knottin, scorpion toxin-like"/>
    <property type="match status" value="1"/>
</dbReference>
<evidence type="ECO:0000256" key="1">
    <source>
        <dbReference type="ARBA" id="ARBA00007085"/>
    </source>
</evidence>
<evidence type="ECO:0000313" key="6">
    <source>
        <dbReference type="EMBL" id="CCX33672.1"/>
    </source>
</evidence>
<dbReference type="InterPro" id="IPR003614">
    <property type="entry name" value="Knottins"/>
</dbReference>
<dbReference type="AlphaFoldDB" id="U4LWE8"/>
<organism evidence="6 7">
    <name type="scientific">Pyronema omphalodes (strain CBS 100304)</name>
    <name type="common">Pyronema confluens</name>
    <dbReference type="NCBI Taxonomy" id="1076935"/>
    <lineage>
        <taxon>Eukaryota</taxon>
        <taxon>Fungi</taxon>
        <taxon>Dikarya</taxon>
        <taxon>Ascomycota</taxon>
        <taxon>Pezizomycotina</taxon>
        <taxon>Pezizomycetes</taxon>
        <taxon>Pezizales</taxon>
        <taxon>Pyronemataceae</taxon>
        <taxon>Pyronema</taxon>
    </lineage>
</organism>
<keyword evidence="2" id="KW-0211">Defensin</keyword>
<dbReference type="GO" id="GO:0006952">
    <property type="term" value="P:defense response"/>
    <property type="evidence" value="ECO:0007669"/>
    <property type="project" value="UniProtKB-KW"/>
</dbReference>
<dbReference type="InterPro" id="IPR001542">
    <property type="entry name" value="Defensin_invertebrate/fungal"/>
</dbReference>
<protein>
    <submittedName>
        <fullName evidence="6">Similar to Plectasin acc. no. Q53I06</fullName>
    </submittedName>
</protein>
<keyword evidence="3" id="KW-1015">Disulfide bond</keyword>
<reference evidence="6 7" key="1">
    <citation type="journal article" date="2013" name="PLoS Genet.">
        <title>The genome and development-dependent transcriptomes of Pyronema confluens: a window into fungal evolution.</title>
        <authorList>
            <person name="Traeger S."/>
            <person name="Altegoer F."/>
            <person name="Freitag M."/>
            <person name="Gabaldon T."/>
            <person name="Kempken F."/>
            <person name="Kumar A."/>
            <person name="Marcet-Houben M."/>
            <person name="Poggeler S."/>
            <person name="Stajich J.E."/>
            <person name="Nowrousian M."/>
        </authorList>
    </citation>
    <scope>NUCLEOTIDE SEQUENCE [LARGE SCALE GENOMIC DNA]</scope>
    <source>
        <strain evidence="7">CBS 100304</strain>
        <tissue evidence="6">Vegetative mycelium</tissue>
    </source>
</reference>
<dbReference type="OrthoDB" id="4187789at2759"/>
<name>U4LWE8_PYROM</name>
<dbReference type="CDD" id="cd00107">
    <property type="entry name" value="Knot1"/>
    <property type="match status" value="1"/>
</dbReference>
<dbReference type="InterPro" id="IPR036574">
    <property type="entry name" value="Scorpion_toxin-like_sf"/>
</dbReference>
<keyword evidence="4" id="KW-0732">Signal</keyword>
<evidence type="ECO:0000256" key="4">
    <source>
        <dbReference type="SAM" id="SignalP"/>
    </source>
</evidence>
<dbReference type="SUPFAM" id="SSF57095">
    <property type="entry name" value="Scorpion toxin-like"/>
    <property type="match status" value="1"/>
</dbReference>
<keyword evidence="7" id="KW-1185">Reference proteome</keyword>
<evidence type="ECO:0000256" key="2">
    <source>
        <dbReference type="ARBA" id="ARBA00022940"/>
    </source>
</evidence>
<evidence type="ECO:0000313" key="7">
    <source>
        <dbReference type="Proteomes" id="UP000018144"/>
    </source>
</evidence>
<evidence type="ECO:0000256" key="3">
    <source>
        <dbReference type="ARBA" id="ARBA00023157"/>
    </source>
</evidence>
<proteinExistence type="inferred from homology"/>